<evidence type="ECO:0000259" key="1">
    <source>
        <dbReference type="Pfam" id="PF18922"/>
    </source>
</evidence>
<reference evidence="3" key="1">
    <citation type="submission" date="2017-06" db="EMBL/GenBank/DDBJ databases">
        <title>Capnocytophaga spp. assemblies.</title>
        <authorList>
            <person name="Gulvik C.A."/>
        </authorList>
    </citation>
    <scope>NUCLEOTIDE SEQUENCE [LARGE SCALE GENOMIC DNA]</scope>
    <source>
        <strain evidence="3">H4486</strain>
    </source>
</reference>
<protein>
    <recommendedName>
        <fullName evidence="1">DUF5672 domain-containing protein</fullName>
    </recommendedName>
</protein>
<feature type="domain" description="DUF5672" evidence="1">
    <location>
        <begin position="53"/>
        <end position="246"/>
    </location>
</feature>
<dbReference type="InterPro" id="IPR043729">
    <property type="entry name" value="DUF5672"/>
</dbReference>
<name>A0A250F3P0_CAPSP</name>
<accession>A0A250F3P0</accession>
<dbReference type="Pfam" id="PF18922">
    <property type="entry name" value="DUF5672"/>
    <property type="match status" value="1"/>
</dbReference>
<sequence length="267" mass="31560">MVDIVIPIYKKDPTLDDATAINQAFKLLKGYDITFVHPKSLDITNYKKFGEATFKAFNDTYFESIYGYNQLMLNVEFYEAFSKKYILIYQTDAFIFKDDLNYWCEKDYDYIGAPWIRSKEKLPLIKKIWDYSICCVKSFTNYHSSGKTQKNKSLLYNQVGNGGFSLRKREKFIEVLKALSQQVAIYLKPINKSNFYAEDVFFSIEPKRNNITFKKPDYKEACLFAVENKVEKALAFNNQVLPMGCHRWNKENRTFWEPFIKNETERV</sequence>
<organism evidence="2 3">
    <name type="scientific">Capnocytophaga sputigena</name>
    <dbReference type="NCBI Taxonomy" id="1019"/>
    <lineage>
        <taxon>Bacteria</taxon>
        <taxon>Pseudomonadati</taxon>
        <taxon>Bacteroidota</taxon>
        <taxon>Flavobacteriia</taxon>
        <taxon>Flavobacteriales</taxon>
        <taxon>Flavobacteriaceae</taxon>
        <taxon>Capnocytophaga</taxon>
    </lineage>
</organism>
<evidence type="ECO:0000313" key="2">
    <source>
        <dbReference type="EMBL" id="ATA79721.1"/>
    </source>
</evidence>
<evidence type="ECO:0000313" key="3">
    <source>
        <dbReference type="Proteomes" id="UP000217334"/>
    </source>
</evidence>
<dbReference type="Proteomes" id="UP000217334">
    <property type="component" value="Chromosome"/>
</dbReference>
<dbReference type="AlphaFoldDB" id="A0A250F3P0"/>
<proteinExistence type="predicted"/>
<dbReference type="RefSeq" id="WP_095901593.1">
    <property type="nucleotide sequence ID" value="NZ_CALGFZ010000081.1"/>
</dbReference>
<gene>
    <name evidence="2" type="ORF">CGC59_08560</name>
</gene>
<dbReference type="EMBL" id="CP022383">
    <property type="protein sequence ID" value="ATA79721.1"/>
    <property type="molecule type" value="Genomic_DNA"/>
</dbReference>